<keyword evidence="7 8" id="KW-0961">Cell wall biogenesis/degradation</keyword>
<dbReference type="InterPro" id="IPR036615">
    <property type="entry name" value="Mur_ligase_C_dom_sf"/>
</dbReference>
<keyword evidence="9" id="KW-0472">Membrane</keyword>
<dbReference type="Gene3D" id="3.40.50.720">
    <property type="entry name" value="NAD(P)-binding Rossmann-like Domain"/>
    <property type="match status" value="1"/>
</dbReference>
<feature type="binding site" evidence="7">
    <location>
        <begin position="195"/>
        <end position="201"/>
    </location>
    <ligand>
        <name>ATP</name>
        <dbReference type="ChEBI" id="CHEBI:30616"/>
    </ligand>
</feature>
<dbReference type="Pfam" id="PF02875">
    <property type="entry name" value="Mur_ligase_C"/>
    <property type="match status" value="1"/>
</dbReference>
<comment type="pathway">
    <text evidence="2 7 8">Cell wall biogenesis; peptidoglycan biosynthesis.</text>
</comment>
<accession>S5ZZA0</accession>
<evidence type="ECO:0000256" key="5">
    <source>
        <dbReference type="ARBA" id="ARBA00022741"/>
    </source>
</evidence>
<keyword evidence="6 7" id="KW-0067">ATP-binding</keyword>
<dbReference type="Pfam" id="PF21799">
    <property type="entry name" value="MurD-like_N"/>
    <property type="match status" value="1"/>
</dbReference>
<evidence type="ECO:0000259" key="10">
    <source>
        <dbReference type="Pfam" id="PF02875"/>
    </source>
</evidence>
<feature type="domain" description="Mur ligase central" evidence="11">
    <location>
        <begin position="193"/>
        <end position="379"/>
    </location>
</feature>
<dbReference type="EC" id="6.3.2.9" evidence="7 8"/>
<organism evidence="12 13">
    <name type="scientific">Treponema pedis str. T A4</name>
    <dbReference type="NCBI Taxonomy" id="1291379"/>
    <lineage>
        <taxon>Bacteria</taxon>
        <taxon>Pseudomonadati</taxon>
        <taxon>Spirochaetota</taxon>
        <taxon>Spirochaetia</taxon>
        <taxon>Spirochaetales</taxon>
        <taxon>Treponemataceae</taxon>
        <taxon>Treponema</taxon>
    </lineage>
</organism>
<dbReference type="SUPFAM" id="SSF53623">
    <property type="entry name" value="MurD-like peptide ligases, catalytic domain"/>
    <property type="match status" value="1"/>
</dbReference>
<dbReference type="InterPro" id="IPR036565">
    <property type="entry name" value="Mur-like_cat_sf"/>
</dbReference>
<protein>
    <recommendedName>
        <fullName evidence="7 8">UDP-N-acetylmuramoylalanine--D-glutamate ligase</fullName>
        <ecNumber evidence="7 8">6.3.2.9</ecNumber>
    </recommendedName>
    <alternativeName>
        <fullName evidence="7">D-glutamic acid-adding enzyme</fullName>
    </alternativeName>
    <alternativeName>
        <fullName evidence="7">UDP-N-acetylmuramoyl-L-alanyl-D-glutamate synthetase</fullName>
    </alternativeName>
</protein>
<comment type="function">
    <text evidence="7 8">Cell wall formation. Catalyzes the addition of glutamate to the nucleotide precursor UDP-N-acetylmuramoyl-L-alanine (UMA).</text>
</comment>
<evidence type="ECO:0000256" key="1">
    <source>
        <dbReference type="ARBA" id="ARBA00004496"/>
    </source>
</evidence>
<keyword evidence="5 7" id="KW-0547">Nucleotide-binding</keyword>
<evidence type="ECO:0000313" key="12">
    <source>
        <dbReference type="EMBL" id="AGT43553.1"/>
    </source>
</evidence>
<dbReference type="NCBIfam" id="TIGR01087">
    <property type="entry name" value="murD"/>
    <property type="match status" value="1"/>
</dbReference>
<keyword evidence="9" id="KW-0812">Transmembrane</keyword>
<keyword evidence="3 7" id="KW-0963">Cytoplasm</keyword>
<dbReference type="InterPro" id="IPR005762">
    <property type="entry name" value="MurD"/>
</dbReference>
<keyword evidence="4 7" id="KW-0436">Ligase</keyword>
<comment type="similarity">
    <text evidence="7">Belongs to the MurCDEF family.</text>
</comment>
<dbReference type="SUPFAM" id="SSF51984">
    <property type="entry name" value="MurCD N-terminal domain"/>
    <property type="match status" value="1"/>
</dbReference>
<gene>
    <name evidence="7 12" type="primary">murD</name>
    <name evidence="12" type="ORF">TPE_1057</name>
</gene>
<dbReference type="InterPro" id="IPR004101">
    <property type="entry name" value="Mur_ligase_C"/>
</dbReference>
<evidence type="ECO:0000256" key="8">
    <source>
        <dbReference type="RuleBase" id="RU003664"/>
    </source>
</evidence>
<evidence type="ECO:0000256" key="2">
    <source>
        <dbReference type="ARBA" id="ARBA00004752"/>
    </source>
</evidence>
<dbReference type="KEGG" id="tped:TPE_1057"/>
<dbReference type="GO" id="GO:0005524">
    <property type="term" value="F:ATP binding"/>
    <property type="evidence" value="ECO:0007669"/>
    <property type="project" value="UniProtKB-UniRule"/>
</dbReference>
<dbReference type="UniPathway" id="UPA00219"/>
<comment type="subcellular location">
    <subcellularLocation>
        <location evidence="1 7 8">Cytoplasm</location>
    </subcellularLocation>
</comment>
<dbReference type="HAMAP" id="MF_00639">
    <property type="entry name" value="MurD"/>
    <property type="match status" value="1"/>
</dbReference>
<reference evidence="12 13" key="1">
    <citation type="journal article" date="2013" name="PLoS ONE">
        <title>Genome-Wide Relatedness of Treponema pedis, from Gingiva and Necrotic Skin Lesions of Pigs, with the Human Oral Pathogen Treponema denticola.</title>
        <authorList>
            <person name="Svartstrom O."/>
            <person name="Mushtaq M."/>
            <person name="Pringle M."/>
            <person name="Segerman B."/>
        </authorList>
    </citation>
    <scope>NUCLEOTIDE SEQUENCE [LARGE SCALE GENOMIC DNA]</scope>
    <source>
        <strain evidence="12">T A4</strain>
    </source>
</reference>
<dbReference type="GO" id="GO:0008764">
    <property type="term" value="F:UDP-N-acetylmuramoylalanine-D-glutamate ligase activity"/>
    <property type="evidence" value="ECO:0007669"/>
    <property type="project" value="UniProtKB-UniRule"/>
</dbReference>
<keyword evidence="7 8" id="KW-0133">Cell shape</keyword>
<evidence type="ECO:0000256" key="9">
    <source>
        <dbReference type="SAM" id="Phobius"/>
    </source>
</evidence>
<dbReference type="AlphaFoldDB" id="S5ZZA0"/>
<dbReference type="PANTHER" id="PTHR43692:SF1">
    <property type="entry name" value="UDP-N-ACETYLMURAMOYLALANINE--D-GLUTAMATE LIGASE"/>
    <property type="match status" value="1"/>
</dbReference>
<dbReference type="GO" id="GO:0071555">
    <property type="term" value="P:cell wall organization"/>
    <property type="evidence" value="ECO:0007669"/>
    <property type="project" value="UniProtKB-KW"/>
</dbReference>
<proteinExistence type="inferred from homology"/>
<keyword evidence="7 8" id="KW-0132">Cell division</keyword>
<keyword evidence="7 8" id="KW-0573">Peptidoglycan synthesis</keyword>
<dbReference type="Proteomes" id="UP000015620">
    <property type="component" value="Chromosome"/>
</dbReference>
<sequence length="540" mass="59803">MINSCCRFKDKFFKSGRCIILSLLILCFFKLSKKHRVEVTELIYVYFSLFLTFTDANSPGSAALLFLLFLLYLFIMEISLQNIKNLSVTVMGLGLNGGGSATADFFARHGARVTVTDLKRAEELAPSIEKLKKFPNIRFILGEHRIEDFKNADVVIKNPGVKLEGNKYLQEAKQIESDISVFLAMSKAPILAVTGSKGKSSTVSALYYGLKKLKFNAFLGGNITVSPLSFLEKTSDATPVVLELSSWQLADLKNANLLKPKIAIITPIMPDHLNWYGTMEKYVADKKLIYKNMNNKDFLICNYDDTWGSSFAAETAAKVFWYGENKLPENLSGVFFDKAGNGVYKSAGNGEEEPVRLLSANCKVPGVKLKQNVLNAALALVLYGAEPKEVFTVMNEYAGIEHRMEFFYETDGIKFYNDTAATIPEAVTAALNAFTEPPVLICGGTNKCLDFTPLAENAHLAKSVFLLQGSGTDLLIPMLEKRGIKYQGAFSSLDELLLAAKSELKSGDTVLFSPGAASFGMFKNEFDRGNRFKEKVKEFF</sequence>
<evidence type="ECO:0000313" key="13">
    <source>
        <dbReference type="Proteomes" id="UP000015620"/>
    </source>
</evidence>
<evidence type="ECO:0000256" key="3">
    <source>
        <dbReference type="ARBA" id="ARBA00022490"/>
    </source>
</evidence>
<keyword evidence="7 8" id="KW-0131">Cell cycle</keyword>
<dbReference type="PANTHER" id="PTHR43692">
    <property type="entry name" value="UDP-N-ACETYLMURAMOYLALANINE--D-GLUTAMATE LIGASE"/>
    <property type="match status" value="1"/>
</dbReference>
<dbReference type="GO" id="GO:0051301">
    <property type="term" value="P:cell division"/>
    <property type="evidence" value="ECO:0007669"/>
    <property type="project" value="UniProtKB-KW"/>
</dbReference>
<evidence type="ECO:0000256" key="7">
    <source>
        <dbReference type="HAMAP-Rule" id="MF_00639"/>
    </source>
</evidence>
<dbReference type="GO" id="GO:0005737">
    <property type="term" value="C:cytoplasm"/>
    <property type="evidence" value="ECO:0007669"/>
    <property type="project" value="UniProtKB-SubCell"/>
</dbReference>
<dbReference type="HOGENOM" id="CLU_032540_0_1_12"/>
<dbReference type="STRING" id="1291379.TPE_1057"/>
<keyword evidence="13" id="KW-1185">Reference proteome</keyword>
<feature type="transmembrane region" description="Helical" evidence="9">
    <location>
        <begin position="58"/>
        <end position="75"/>
    </location>
</feature>
<dbReference type="GO" id="GO:0008360">
    <property type="term" value="P:regulation of cell shape"/>
    <property type="evidence" value="ECO:0007669"/>
    <property type="project" value="UniProtKB-KW"/>
</dbReference>
<dbReference type="SUPFAM" id="SSF53244">
    <property type="entry name" value="MurD-like peptide ligases, peptide-binding domain"/>
    <property type="match status" value="1"/>
</dbReference>
<evidence type="ECO:0000259" key="11">
    <source>
        <dbReference type="Pfam" id="PF08245"/>
    </source>
</evidence>
<dbReference type="PATRIC" id="fig|1291379.3.peg.1056"/>
<name>S5ZZA0_9SPIR</name>
<comment type="catalytic activity">
    <reaction evidence="7 8">
        <text>UDP-N-acetyl-alpha-D-muramoyl-L-alanine + D-glutamate + ATP = UDP-N-acetyl-alpha-D-muramoyl-L-alanyl-D-glutamate + ADP + phosphate + H(+)</text>
        <dbReference type="Rhea" id="RHEA:16429"/>
        <dbReference type="ChEBI" id="CHEBI:15378"/>
        <dbReference type="ChEBI" id="CHEBI:29986"/>
        <dbReference type="ChEBI" id="CHEBI:30616"/>
        <dbReference type="ChEBI" id="CHEBI:43474"/>
        <dbReference type="ChEBI" id="CHEBI:83898"/>
        <dbReference type="ChEBI" id="CHEBI:83900"/>
        <dbReference type="ChEBI" id="CHEBI:456216"/>
        <dbReference type="EC" id="6.3.2.9"/>
    </reaction>
</comment>
<dbReference type="EMBL" id="CP004120">
    <property type="protein sequence ID" value="AGT43553.1"/>
    <property type="molecule type" value="Genomic_DNA"/>
</dbReference>
<evidence type="ECO:0000256" key="6">
    <source>
        <dbReference type="ARBA" id="ARBA00022840"/>
    </source>
</evidence>
<dbReference type="Gene3D" id="3.90.190.20">
    <property type="entry name" value="Mur ligase, C-terminal domain"/>
    <property type="match status" value="1"/>
</dbReference>
<dbReference type="InterPro" id="IPR013221">
    <property type="entry name" value="Mur_ligase_cen"/>
</dbReference>
<dbReference type="Gene3D" id="3.40.1190.10">
    <property type="entry name" value="Mur-like, catalytic domain"/>
    <property type="match status" value="1"/>
</dbReference>
<dbReference type="Pfam" id="PF08245">
    <property type="entry name" value="Mur_ligase_M"/>
    <property type="match status" value="1"/>
</dbReference>
<keyword evidence="9" id="KW-1133">Transmembrane helix</keyword>
<dbReference type="GO" id="GO:0009252">
    <property type="term" value="P:peptidoglycan biosynthetic process"/>
    <property type="evidence" value="ECO:0007669"/>
    <property type="project" value="UniProtKB-UniRule"/>
</dbReference>
<feature type="domain" description="Mur ligase C-terminal" evidence="10">
    <location>
        <begin position="402"/>
        <end position="514"/>
    </location>
</feature>
<evidence type="ECO:0000256" key="4">
    <source>
        <dbReference type="ARBA" id="ARBA00022598"/>
    </source>
</evidence>